<dbReference type="AlphaFoldDB" id="A0A5J4TZ06"/>
<name>A0A5J4TZ06_9EUKA</name>
<accession>A0A5J4TZ06</accession>
<dbReference type="Proteomes" id="UP000324800">
    <property type="component" value="Unassembled WGS sequence"/>
</dbReference>
<evidence type="ECO:0000313" key="4">
    <source>
        <dbReference type="Proteomes" id="UP000324800"/>
    </source>
</evidence>
<gene>
    <name evidence="3" type="ORF">EZS28_041212</name>
</gene>
<reference evidence="3 4" key="1">
    <citation type="submission" date="2019-03" db="EMBL/GenBank/DDBJ databases">
        <title>Single cell metagenomics reveals metabolic interactions within the superorganism composed of flagellate Streblomastix strix and complex community of Bacteroidetes bacteria on its surface.</title>
        <authorList>
            <person name="Treitli S.C."/>
            <person name="Kolisko M."/>
            <person name="Husnik F."/>
            <person name="Keeling P."/>
            <person name="Hampl V."/>
        </authorList>
    </citation>
    <scope>NUCLEOTIDE SEQUENCE [LARGE SCALE GENOMIC DNA]</scope>
    <source>
        <strain evidence="3">ST1C</strain>
    </source>
</reference>
<organism evidence="3 4">
    <name type="scientific">Streblomastix strix</name>
    <dbReference type="NCBI Taxonomy" id="222440"/>
    <lineage>
        <taxon>Eukaryota</taxon>
        <taxon>Metamonada</taxon>
        <taxon>Preaxostyla</taxon>
        <taxon>Oxymonadida</taxon>
        <taxon>Streblomastigidae</taxon>
        <taxon>Streblomastix</taxon>
    </lineage>
</organism>
<evidence type="ECO:0000256" key="1">
    <source>
        <dbReference type="SAM" id="MobiDB-lite"/>
    </source>
</evidence>
<keyword evidence="2" id="KW-0472">Membrane</keyword>
<comment type="caution">
    <text evidence="3">The sequence shown here is derived from an EMBL/GenBank/DDBJ whole genome shotgun (WGS) entry which is preliminary data.</text>
</comment>
<keyword evidence="2" id="KW-1133">Transmembrane helix</keyword>
<feature type="non-terminal residue" evidence="3">
    <location>
        <position position="1"/>
    </location>
</feature>
<sequence>LVDLRERLFLVQLMILPVWVTLSVVVGVVKEPEQKEQKLQQYSRLMDQIERFHEIKKQIIEEEKKKLKIIRPECCKKYPKKLSCLLLPAQELSPNTNIQTKIPKSHRKTRELDLRYVCEGTVPYCLRLTDNLEAQANQPSGSYIPGLLNVSDGLIQLIYVNIQKYKSLLGTLISLIIFVTEQNVQSETQSKDQEQFMNEQERIVADGTDDNGDEDQSEHAIEPKHFTNGNNGLRLNDSGTQLQATVNGEANHEINITKISANIPIIKVNGSDRFGGNGCETQFHAKINENGGKNPSGNRLQWQYKQQQANQRKQNRKK</sequence>
<protein>
    <submittedName>
        <fullName evidence="3">Uncharacterized protein</fullName>
    </submittedName>
</protein>
<evidence type="ECO:0000313" key="3">
    <source>
        <dbReference type="EMBL" id="KAA6363260.1"/>
    </source>
</evidence>
<evidence type="ECO:0000256" key="2">
    <source>
        <dbReference type="SAM" id="Phobius"/>
    </source>
</evidence>
<feature type="transmembrane region" description="Helical" evidence="2">
    <location>
        <begin position="7"/>
        <end position="29"/>
    </location>
</feature>
<proteinExistence type="predicted"/>
<feature type="compositionally biased region" description="Acidic residues" evidence="1">
    <location>
        <begin position="207"/>
        <end position="216"/>
    </location>
</feature>
<feature type="compositionally biased region" description="Polar residues" evidence="1">
    <location>
        <begin position="227"/>
        <end position="238"/>
    </location>
</feature>
<feature type="region of interest" description="Disordered" evidence="1">
    <location>
        <begin position="206"/>
        <end position="238"/>
    </location>
</feature>
<dbReference type="EMBL" id="SNRW01023142">
    <property type="protein sequence ID" value="KAA6363260.1"/>
    <property type="molecule type" value="Genomic_DNA"/>
</dbReference>
<keyword evidence="2" id="KW-0812">Transmembrane</keyword>